<protein>
    <submittedName>
        <fullName evidence="2">Uncharacterized protein</fullName>
    </submittedName>
</protein>
<feature type="signal peptide" evidence="1">
    <location>
        <begin position="1"/>
        <end position="31"/>
    </location>
</feature>
<proteinExistence type="predicted"/>
<feature type="chain" id="PRO_5047420339" evidence="1">
    <location>
        <begin position="32"/>
        <end position="129"/>
    </location>
</feature>
<keyword evidence="3" id="KW-1185">Reference proteome</keyword>
<dbReference type="Proteomes" id="UP001595420">
    <property type="component" value="Unassembled WGS sequence"/>
</dbReference>
<dbReference type="EMBL" id="JBHRSB010000006">
    <property type="protein sequence ID" value="MFC3002110.1"/>
    <property type="molecule type" value="Genomic_DNA"/>
</dbReference>
<keyword evidence="1" id="KW-0732">Signal</keyword>
<gene>
    <name evidence="2" type="ORF">ACFOD3_19560</name>
</gene>
<dbReference type="RefSeq" id="WP_216838196.1">
    <property type="nucleotide sequence ID" value="NZ_JAFNJS010000006.1"/>
</dbReference>
<sequence length="129" mass="13959">MTTNLRRTLQRPMLAAAALASVAAMPFPSLAQTSMGSREFQQAELSELSPALRSEVERRVAQAPGNTPRGVLESMLLNELQIREPASRIVGLDLGRGVVVIQQPSGAMKAYTFNKQEGLRVIGEVSLAR</sequence>
<accession>A0ABV7C139</accession>
<evidence type="ECO:0000256" key="1">
    <source>
        <dbReference type="SAM" id="SignalP"/>
    </source>
</evidence>
<name>A0ABV7C139_9PROT</name>
<evidence type="ECO:0000313" key="3">
    <source>
        <dbReference type="Proteomes" id="UP001595420"/>
    </source>
</evidence>
<comment type="caution">
    <text evidence="2">The sequence shown here is derived from an EMBL/GenBank/DDBJ whole genome shotgun (WGS) entry which is preliminary data.</text>
</comment>
<evidence type="ECO:0000313" key="2">
    <source>
        <dbReference type="EMBL" id="MFC3002110.1"/>
    </source>
</evidence>
<reference evidence="3" key="1">
    <citation type="journal article" date="2019" name="Int. J. Syst. Evol. Microbiol.">
        <title>The Global Catalogue of Microorganisms (GCM) 10K type strain sequencing project: providing services to taxonomists for standard genome sequencing and annotation.</title>
        <authorList>
            <consortium name="The Broad Institute Genomics Platform"/>
            <consortium name="The Broad Institute Genome Sequencing Center for Infectious Disease"/>
            <person name="Wu L."/>
            <person name="Ma J."/>
        </authorList>
    </citation>
    <scope>NUCLEOTIDE SEQUENCE [LARGE SCALE GENOMIC DNA]</scope>
    <source>
        <strain evidence="3">CGMCC 1.16855</strain>
    </source>
</reference>
<organism evidence="2 3">
    <name type="scientific">Falsiroseomonas tokyonensis</name>
    <dbReference type="NCBI Taxonomy" id="430521"/>
    <lineage>
        <taxon>Bacteria</taxon>
        <taxon>Pseudomonadati</taxon>
        <taxon>Pseudomonadota</taxon>
        <taxon>Alphaproteobacteria</taxon>
        <taxon>Acetobacterales</taxon>
        <taxon>Roseomonadaceae</taxon>
        <taxon>Falsiroseomonas</taxon>
    </lineage>
</organism>